<evidence type="ECO:0000313" key="2">
    <source>
        <dbReference type="EMBL" id="PKY57966.1"/>
    </source>
</evidence>
<comment type="caution">
    <text evidence="2">The sequence shown here is derived from an EMBL/GenBank/DDBJ whole genome shotgun (WGS) entry which is preliminary data.</text>
</comment>
<evidence type="ECO:0000259" key="1">
    <source>
        <dbReference type="Pfam" id="PF10551"/>
    </source>
</evidence>
<gene>
    <name evidence="2" type="ORF">RhiirA4_429378</name>
</gene>
<evidence type="ECO:0000313" key="3">
    <source>
        <dbReference type="Proteomes" id="UP000234323"/>
    </source>
</evidence>
<organism evidence="2 3">
    <name type="scientific">Rhizophagus irregularis</name>
    <dbReference type="NCBI Taxonomy" id="588596"/>
    <lineage>
        <taxon>Eukaryota</taxon>
        <taxon>Fungi</taxon>
        <taxon>Fungi incertae sedis</taxon>
        <taxon>Mucoromycota</taxon>
        <taxon>Glomeromycotina</taxon>
        <taxon>Glomeromycetes</taxon>
        <taxon>Glomerales</taxon>
        <taxon>Glomeraceae</taxon>
        <taxon>Rhizophagus</taxon>
    </lineage>
</organism>
<dbReference type="Proteomes" id="UP000234323">
    <property type="component" value="Unassembled WGS sequence"/>
</dbReference>
<dbReference type="VEuPathDB" id="FungiDB:RhiirA1_474094"/>
<dbReference type="EMBL" id="LLXI01002780">
    <property type="protein sequence ID" value="PKY57966.1"/>
    <property type="molecule type" value="Genomic_DNA"/>
</dbReference>
<name>A0A2I1HGF8_9GLOM</name>
<feature type="domain" description="MULE transposase" evidence="1">
    <location>
        <begin position="2"/>
        <end position="69"/>
    </location>
</feature>
<keyword evidence="3" id="KW-1185">Reference proteome</keyword>
<dbReference type="InterPro" id="IPR018289">
    <property type="entry name" value="MULE_transposase_dom"/>
</dbReference>
<sequence>MPLVFSLMSSKSEKCYRALFQNLINFDDEHNIDLQSQYVLTDFEKTSINAIYIELYGVQNKDCHFYLSQSVYYKVQAFGLTFQYASDENISLFVRHTPALAFLLCDNILAAFNELRSNMSPDMLPEVNELLDWFKIYYVHGKVIHKLRNGNIVHSEPLFSPSLWLVTENIEYTFPRTQNSVET</sequence>
<protein>
    <recommendedName>
        <fullName evidence="1">MULE transposase domain-containing protein</fullName>
    </recommendedName>
</protein>
<accession>A0A2I1HGF8</accession>
<proteinExistence type="predicted"/>
<reference evidence="2 3" key="1">
    <citation type="submission" date="2015-10" db="EMBL/GenBank/DDBJ databases">
        <title>Genome analyses suggest a sexual origin of heterokaryosis in a supposedly ancient asexual fungus.</title>
        <authorList>
            <person name="Ropars J."/>
            <person name="Sedzielewska K."/>
            <person name="Noel J."/>
            <person name="Charron P."/>
            <person name="Farinelli L."/>
            <person name="Marton T."/>
            <person name="Kruger M."/>
            <person name="Pelin A."/>
            <person name="Brachmann A."/>
            <person name="Corradi N."/>
        </authorList>
    </citation>
    <scope>NUCLEOTIDE SEQUENCE [LARGE SCALE GENOMIC DNA]</scope>
    <source>
        <strain evidence="2 3">A4</strain>
    </source>
</reference>
<dbReference type="Pfam" id="PF10551">
    <property type="entry name" value="MULE"/>
    <property type="match status" value="1"/>
</dbReference>
<dbReference type="AlphaFoldDB" id="A0A2I1HGF8"/>